<dbReference type="GO" id="GO:2001070">
    <property type="term" value="F:starch binding"/>
    <property type="evidence" value="ECO:0007669"/>
    <property type="project" value="InterPro"/>
</dbReference>
<evidence type="ECO:0000256" key="3">
    <source>
        <dbReference type="RuleBase" id="RU361196"/>
    </source>
</evidence>
<evidence type="ECO:0000256" key="1">
    <source>
        <dbReference type="ARBA" id="ARBA00006821"/>
    </source>
</evidence>
<dbReference type="KEGG" id="cts:Ctha_0771"/>
<evidence type="ECO:0000313" key="6">
    <source>
        <dbReference type="EMBL" id="ACF13239.1"/>
    </source>
</evidence>
<evidence type="ECO:0000313" key="7">
    <source>
        <dbReference type="Proteomes" id="UP000001208"/>
    </source>
</evidence>
<dbReference type="AlphaFoldDB" id="B3QWC6"/>
<dbReference type="InterPro" id="IPR013783">
    <property type="entry name" value="Ig-like_fold"/>
</dbReference>
<dbReference type="InterPro" id="IPR004300">
    <property type="entry name" value="Glyco_hydro_57_N"/>
</dbReference>
<dbReference type="InterPro" id="IPR002044">
    <property type="entry name" value="CBM20"/>
</dbReference>
<dbReference type="InterPro" id="IPR011330">
    <property type="entry name" value="Glyco_hydro/deAcase_b/a-brl"/>
</dbReference>
<dbReference type="Pfam" id="PF00686">
    <property type="entry name" value="CBM_20"/>
    <property type="match status" value="1"/>
</dbReference>
<dbReference type="GO" id="GO:0016787">
    <property type="term" value="F:hydrolase activity"/>
    <property type="evidence" value="ECO:0007669"/>
    <property type="project" value="UniProtKB-KW"/>
</dbReference>
<keyword evidence="4" id="KW-0732">Signal</keyword>
<dbReference type="InterPro" id="IPR013784">
    <property type="entry name" value="Carb-bd-like_fold"/>
</dbReference>
<dbReference type="Gene3D" id="3.20.110.10">
    <property type="entry name" value="Glycoside hydrolase 38, N terminal domain"/>
    <property type="match status" value="1"/>
</dbReference>
<evidence type="ECO:0000256" key="2">
    <source>
        <dbReference type="ARBA" id="ARBA00023277"/>
    </source>
</evidence>
<dbReference type="Pfam" id="PF03065">
    <property type="entry name" value="Glyco_hydro_57"/>
    <property type="match status" value="1"/>
</dbReference>
<evidence type="ECO:0000259" key="5">
    <source>
        <dbReference type="PROSITE" id="PS51166"/>
    </source>
</evidence>
<accession>B3QWC6</accession>
<dbReference type="SUPFAM" id="SSF88713">
    <property type="entry name" value="Glycoside hydrolase/deacetylase"/>
    <property type="match status" value="1"/>
</dbReference>
<dbReference type="STRING" id="517418.Ctha_0771"/>
<feature type="signal peptide" evidence="4">
    <location>
        <begin position="1"/>
        <end position="26"/>
    </location>
</feature>
<comment type="similarity">
    <text evidence="1 3">Belongs to the glycosyl hydrolase 57 family.</text>
</comment>
<protein>
    <submittedName>
        <fullName evidence="6">Glycoside hydrolase family 57</fullName>
    </submittedName>
</protein>
<dbReference type="HOGENOM" id="CLU_304777_0_0_10"/>
<dbReference type="PANTHER" id="PTHR36306:SF1">
    <property type="entry name" value="ALPHA-AMYLASE-RELATED"/>
    <property type="match status" value="1"/>
</dbReference>
<keyword evidence="2 3" id="KW-0119">Carbohydrate metabolism</keyword>
<dbReference type="PANTHER" id="PTHR36306">
    <property type="entry name" value="ALPHA-AMYLASE-RELATED-RELATED"/>
    <property type="match status" value="1"/>
</dbReference>
<dbReference type="EMBL" id="CP001100">
    <property type="protein sequence ID" value="ACF13239.1"/>
    <property type="molecule type" value="Genomic_DNA"/>
</dbReference>
<organism evidence="6 7">
    <name type="scientific">Chloroherpeton thalassium (strain ATCC 35110 / GB-78)</name>
    <dbReference type="NCBI Taxonomy" id="517418"/>
    <lineage>
        <taxon>Bacteria</taxon>
        <taxon>Pseudomonadati</taxon>
        <taxon>Chlorobiota</taxon>
        <taxon>Chlorobiia</taxon>
        <taxon>Chlorobiales</taxon>
        <taxon>Chloroherpetonaceae</taxon>
        <taxon>Chloroherpeton</taxon>
    </lineage>
</organism>
<dbReference type="GO" id="GO:0005975">
    <property type="term" value="P:carbohydrate metabolic process"/>
    <property type="evidence" value="ECO:0007669"/>
    <property type="project" value="InterPro"/>
</dbReference>
<sequence>MLHQRLPFYIAQIVFLSLFFSYHALATTPPESKTQNDRLYVNLVWHFSQTEFLDGLRVQLSTPAVRHNATSVYFSLLSALQKYPKLHTTLSLPGETLRALQRYVLRMREFADLKKDQFDYDGYLKKYAGQADPWLDMLLVPSSAFGYDWDDLLLNNSGHQEQFAFAVSPELLKRFPEYVELMPSDMQVGDVQGKNIRRFISAHDKMKIKFFFAISHFDEQFLRETVELPLKDETGEPIAIHLNDYFVVYDNLTPNDPSDDYYLLAKPIGEDDCRELAFDTYKIMESVLLWIEQLSENERENENLTNVYRYNRSAKPAISLITSPQNNALIPLIYDTESVLKAADSLKAPLRFSHPEDAKVHISRAIENQKQTFQVQPEGFFPTCGAISSASMRVYDDFSFRWLLTGKNAIAQKTPSSVVIFGNNGSAKNPLALILSETDFSSEFETDYSRRTPAENLTAFGSRLKKNQAESGENLLTLIFPIDERLSYFHPDFRAHAFLESLLAYLADAQEKAYRSAYRKSRNGDDLVPVVTCTPSEYLDGASARQIAPHKPTPISAPVFGMLATGGIARFLGDEEEQTAWSYLSLVRGDFSKVGEFSPPADSEAPSPEVSPESYFRFLAWESIFAAENALWFEHFGSEHSVSRRKLEEFDREFLLHLQNVYLAFEKSGEKIERRKMPSVLIQKSRKPRKDFSASRINIDGFLDENEWYEDAGILICDSAKAHFPIRRCLYGLNNENLFLALDAAGVDFSALFRQKDASFLVTLFYDDDGKTVLTFRPKENEKAKFLFAQNHGVLEMQIPFSRLNEFESNSGIFGSLFRREKRFSRKMELGVQIEISSDEGTLKWPENNFAILNENSSDFIDVIFEVDATSVKQIPKAIYICGDKTPLGKWKPNTVRLFDDGSSGDRIGNDKIWSRKFKLRRGETVQYKYTNSGTPGVWESQELGQEVRSITVEPDMGSPNQMIVRDIYGVKMR</sequence>
<reference evidence="6 7" key="1">
    <citation type="submission" date="2008-06" db="EMBL/GenBank/DDBJ databases">
        <title>Complete sequence of Chloroherpeton thalassium ATCC 35110.</title>
        <authorList>
            <consortium name="US DOE Joint Genome Institute"/>
            <person name="Lucas S."/>
            <person name="Copeland A."/>
            <person name="Lapidus A."/>
            <person name="Glavina del Rio T."/>
            <person name="Dalin E."/>
            <person name="Tice H."/>
            <person name="Bruce D."/>
            <person name="Goodwin L."/>
            <person name="Pitluck S."/>
            <person name="Schmutz J."/>
            <person name="Larimer F."/>
            <person name="Land M."/>
            <person name="Hauser L."/>
            <person name="Kyrpides N."/>
            <person name="Mikhailova N."/>
            <person name="Liu Z."/>
            <person name="Li T."/>
            <person name="Zhao F."/>
            <person name="Overmann J."/>
            <person name="Bryant D.A."/>
            <person name="Richardson P."/>
        </authorList>
    </citation>
    <scope>NUCLEOTIDE SEQUENCE [LARGE SCALE GENOMIC DNA]</scope>
    <source>
        <strain evidence="7">ATCC 35110 / GB-78</strain>
    </source>
</reference>
<dbReference type="PROSITE" id="PS51166">
    <property type="entry name" value="CBM20"/>
    <property type="match status" value="1"/>
</dbReference>
<dbReference type="Gene3D" id="2.60.40.10">
    <property type="entry name" value="Immunoglobulins"/>
    <property type="match status" value="1"/>
</dbReference>
<feature type="chain" id="PRO_5002795858" evidence="4">
    <location>
        <begin position="27"/>
        <end position="974"/>
    </location>
</feature>
<feature type="domain" description="CBM20" evidence="5">
    <location>
        <begin position="855"/>
        <end position="971"/>
    </location>
</feature>
<dbReference type="InterPro" id="IPR052046">
    <property type="entry name" value="GH57_Enzymes"/>
</dbReference>
<dbReference type="Proteomes" id="UP000001208">
    <property type="component" value="Chromosome"/>
</dbReference>
<proteinExistence type="inferred from homology"/>
<dbReference type="eggNOG" id="COG1449">
    <property type="taxonomic scope" value="Bacteria"/>
</dbReference>
<gene>
    <name evidence="6" type="ordered locus">Ctha_0771</name>
</gene>
<dbReference type="InterPro" id="IPR027291">
    <property type="entry name" value="Glyco_hydro_38_N_sf"/>
</dbReference>
<evidence type="ECO:0000256" key="4">
    <source>
        <dbReference type="SAM" id="SignalP"/>
    </source>
</evidence>
<dbReference type="SUPFAM" id="SSF49452">
    <property type="entry name" value="Starch-binding domain-like"/>
    <property type="match status" value="1"/>
</dbReference>
<dbReference type="OrthoDB" id="9784036at2"/>
<keyword evidence="6" id="KW-0378">Hydrolase</keyword>
<name>B3QWC6_CHLT3</name>
<keyword evidence="7" id="KW-1185">Reference proteome</keyword>